<dbReference type="GO" id="GO:0007165">
    <property type="term" value="P:signal transduction"/>
    <property type="evidence" value="ECO:0007669"/>
    <property type="project" value="TreeGrafter"/>
</dbReference>
<evidence type="ECO:0000256" key="7">
    <source>
        <dbReference type="PROSITE-ProRule" id="PRU00533"/>
    </source>
</evidence>
<keyword evidence="4 8" id="KW-0949">S-adenosyl-L-methionine</keyword>
<dbReference type="RefSeq" id="WP_209356064.1">
    <property type="nucleotide sequence ID" value="NZ_CP060010.1"/>
</dbReference>
<dbReference type="EMBL" id="CP060010">
    <property type="protein sequence ID" value="QTN35371.1"/>
    <property type="molecule type" value="Genomic_DNA"/>
</dbReference>
<evidence type="ECO:0000256" key="3">
    <source>
        <dbReference type="ARBA" id="ARBA00022679"/>
    </source>
</evidence>
<dbReference type="PANTHER" id="PTHR39322:SF1">
    <property type="entry name" value="ISOVALERYL-HOMOSERINE LACTONE SYNTHASE"/>
    <property type="match status" value="1"/>
</dbReference>
<keyword evidence="2 7" id="KW-0673">Quorum sensing</keyword>
<comment type="similarity">
    <text evidence="7 8">Belongs to the autoinducer synthase family.</text>
</comment>
<evidence type="ECO:0000313" key="10">
    <source>
        <dbReference type="Proteomes" id="UP000665026"/>
    </source>
</evidence>
<name>A0A975ENK1_9RHOB</name>
<evidence type="ECO:0000256" key="1">
    <source>
        <dbReference type="ARBA" id="ARBA00012340"/>
    </source>
</evidence>
<dbReference type="PANTHER" id="PTHR39322">
    <property type="entry name" value="ACYL-HOMOSERINE-LACTONE SYNTHASE"/>
    <property type="match status" value="1"/>
</dbReference>
<organism evidence="9 10">
    <name type="scientific">Cognatishimia activa</name>
    <dbReference type="NCBI Taxonomy" id="1715691"/>
    <lineage>
        <taxon>Bacteria</taxon>
        <taxon>Pseudomonadati</taxon>
        <taxon>Pseudomonadota</taxon>
        <taxon>Alphaproteobacteria</taxon>
        <taxon>Rhodobacterales</taxon>
        <taxon>Paracoccaceae</taxon>
        <taxon>Cognatishimia</taxon>
    </lineage>
</organism>
<proteinExistence type="inferred from homology"/>
<keyword evidence="3 8" id="KW-0808">Transferase</keyword>
<dbReference type="Pfam" id="PF00765">
    <property type="entry name" value="Autoind_synth"/>
    <property type="match status" value="1"/>
</dbReference>
<dbReference type="PROSITE" id="PS00949">
    <property type="entry name" value="AUTOINDUCER_SYNTH_1"/>
    <property type="match status" value="1"/>
</dbReference>
<dbReference type="PRINTS" id="PR01549">
    <property type="entry name" value="AUTOINDCRSYN"/>
</dbReference>
<gene>
    <name evidence="9" type="ORF">HZ995_12910</name>
</gene>
<dbReference type="GO" id="GO:0061579">
    <property type="term" value="F:N-acyl homoserine lactone synthase activity"/>
    <property type="evidence" value="ECO:0007669"/>
    <property type="project" value="UniProtKB-UniRule"/>
</dbReference>
<dbReference type="InterPro" id="IPR016181">
    <property type="entry name" value="Acyl_CoA_acyltransferase"/>
</dbReference>
<sequence>MILTIDALNMHRFPTILEDMFQLRARVFAGRLGWDVTITDGKEIDQFDNMNPSYIVGLDDEMNVISCARVLQTMGPHMLADVFDAILDGEPPVRSPNIWESTRFCVDTQRIKSEDSKTTVSKATCELMVGILEYSKAAGITDIITVIDPVMDRVLKRSDNAPHGYVGKTVPMGKVSALAALLDCTDERIGKVRAFAGIEGDVMLDEDAAVAKIEALAMEPPMPGVTDPKELQTYFDEQIAEASSDKERSAVLALRSALSMRLPSALTATI</sequence>
<comment type="catalytic activity">
    <reaction evidence="6 8">
        <text>a fatty acyl-[ACP] + S-adenosyl-L-methionine = an N-acyl-L-homoserine lactone + S-methyl-5'-thioadenosine + holo-[ACP] + H(+)</text>
        <dbReference type="Rhea" id="RHEA:10096"/>
        <dbReference type="Rhea" id="RHEA-COMP:9685"/>
        <dbReference type="Rhea" id="RHEA-COMP:14125"/>
        <dbReference type="ChEBI" id="CHEBI:15378"/>
        <dbReference type="ChEBI" id="CHEBI:17509"/>
        <dbReference type="ChEBI" id="CHEBI:55474"/>
        <dbReference type="ChEBI" id="CHEBI:59789"/>
        <dbReference type="ChEBI" id="CHEBI:64479"/>
        <dbReference type="ChEBI" id="CHEBI:138651"/>
        <dbReference type="EC" id="2.3.1.184"/>
    </reaction>
</comment>
<dbReference type="Gene3D" id="3.40.630.30">
    <property type="match status" value="1"/>
</dbReference>
<dbReference type="Proteomes" id="UP000665026">
    <property type="component" value="Chromosome"/>
</dbReference>
<keyword evidence="5 7" id="KW-0071">Autoinducer synthesis</keyword>
<dbReference type="SUPFAM" id="SSF55729">
    <property type="entry name" value="Acyl-CoA N-acyltransferases (Nat)"/>
    <property type="match status" value="1"/>
</dbReference>
<dbReference type="InterPro" id="IPR001690">
    <property type="entry name" value="Autoind_synthase"/>
</dbReference>
<reference evidence="9" key="1">
    <citation type="submission" date="2020-07" db="EMBL/GenBank/DDBJ databases">
        <title>Genome sequences of bacteria associated with the marine, planktonic diatom Thalassiosira profunda strain ECT2AJA-044.</title>
        <authorList>
            <person name="Gargas C.B."/>
            <person name="Roberts W.R."/>
            <person name="Alverson A.J."/>
        </authorList>
    </citation>
    <scope>NUCLEOTIDE SEQUENCE</scope>
    <source>
        <strain evidence="9">ECT2AJA-044</strain>
    </source>
</reference>
<dbReference type="GO" id="GO:0009372">
    <property type="term" value="P:quorum sensing"/>
    <property type="evidence" value="ECO:0007669"/>
    <property type="project" value="UniProtKB-UniRule"/>
</dbReference>
<dbReference type="EC" id="2.3.1.184" evidence="1 8"/>
<dbReference type="KEGG" id="cact:HZ995_12910"/>
<dbReference type="PROSITE" id="PS51187">
    <property type="entry name" value="AUTOINDUCER_SYNTH_2"/>
    <property type="match status" value="1"/>
</dbReference>
<protein>
    <recommendedName>
        <fullName evidence="1 8">Acyl-homoserine-lactone synthase</fullName>
        <ecNumber evidence="1 8">2.3.1.184</ecNumber>
    </recommendedName>
    <alternativeName>
        <fullName evidence="8">Autoinducer synthesis protein</fullName>
    </alternativeName>
</protein>
<evidence type="ECO:0000256" key="2">
    <source>
        <dbReference type="ARBA" id="ARBA00022654"/>
    </source>
</evidence>
<evidence type="ECO:0000256" key="5">
    <source>
        <dbReference type="ARBA" id="ARBA00022929"/>
    </source>
</evidence>
<evidence type="ECO:0000256" key="6">
    <source>
        <dbReference type="ARBA" id="ARBA00048576"/>
    </source>
</evidence>
<dbReference type="AlphaFoldDB" id="A0A975ENK1"/>
<dbReference type="InterPro" id="IPR018311">
    <property type="entry name" value="Autoind_synth_CS"/>
</dbReference>
<evidence type="ECO:0000313" key="9">
    <source>
        <dbReference type="EMBL" id="QTN35371.1"/>
    </source>
</evidence>
<accession>A0A975ENK1</accession>
<evidence type="ECO:0000256" key="4">
    <source>
        <dbReference type="ARBA" id="ARBA00022691"/>
    </source>
</evidence>
<evidence type="ECO:0000256" key="8">
    <source>
        <dbReference type="RuleBase" id="RU361135"/>
    </source>
</evidence>